<dbReference type="AlphaFoldDB" id="A0A0N8W0S3"/>
<dbReference type="PATRIC" id="fig|1544413.3.peg.562"/>
<keyword evidence="1" id="KW-1133">Transmembrane helix</keyword>
<sequence length="206" mass="22215">MLKVFYQPSRRELTLGTALIAVVVGLGDVFAHAQGFWFFYVLSPLTFGLLCVPGAQTRAALSLGAPWKQWVESNVAVAFCITLILSIICTITTAINGFDGPFRTFLTNNDSPVALVHIEKTLITFSVFFCAIFFVAVLGSTIGALQSQSQSSRALFYFVGAFFIAAILGFILGFFNVSLIPGVYIFCLPLSTIALGATAFSARRGL</sequence>
<feature type="transmembrane region" description="Helical" evidence="1">
    <location>
        <begin position="183"/>
        <end position="202"/>
    </location>
</feature>
<comment type="caution">
    <text evidence="2">The sequence shown here is derived from an EMBL/GenBank/DDBJ whole genome shotgun (WGS) entry which is preliminary data.</text>
</comment>
<proteinExistence type="predicted"/>
<dbReference type="RefSeq" id="WP_055175842.1">
    <property type="nucleotide sequence ID" value="NZ_JAUSQY010000001.1"/>
</dbReference>
<dbReference type="EMBL" id="LKEV01000001">
    <property type="protein sequence ID" value="KQB87498.1"/>
    <property type="molecule type" value="Genomic_DNA"/>
</dbReference>
<keyword evidence="3" id="KW-1185">Reference proteome</keyword>
<dbReference type="Proteomes" id="UP000050488">
    <property type="component" value="Unassembled WGS sequence"/>
</dbReference>
<keyword evidence="1" id="KW-0472">Membrane</keyword>
<name>A0A0N8W0S3_9CORY</name>
<evidence type="ECO:0000313" key="2">
    <source>
        <dbReference type="EMBL" id="KQB87498.1"/>
    </source>
</evidence>
<feature type="transmembrane region" description="Helical" evidence="1">
    <location>
        <begin position="37"/>
        <end position="55"/>
    </location>
</feature>
<dbReference type="OrthoDB" id="9969640at2"/>
<feature type="transmembrane region" description="Helical" evidence="1">
    <location>
        <begin position="12"/>
        <end position="31"/>
    </location>
</feature>
<feature type="transmembrane region" description="Helical" evidence="1">
    <location>
        <begin position="122"/>
        <end position="142"/>
    </location>
</feature>
<feature type="transmembrane region" description="Helical" evidence="1">
    <location>
        <begin position="75"/>
        <end position="95"/>
    </location>
</feature>
<gene>
    <name evidence="2" type="ORF">Clow_00557</name>
</gene>
<feature type="transmembrane region" description="Helical" evidence="1">
    <location>
        <begin position="154"/>
        <end position="177"/>
    </location>
</feature>
<evidence type="ECO:0000256" key="1">
    <source>
        <dbReference type="SAM" id="Phobius"/>
    </source>
</evidence>
<keyword evidence="1" id="KW-0812">Transmembrane</keyword>
<evidence type="ECO:0000313" key="3">
    <source>
        <dbReference type="Proteomes" id="UP000050488"/>
    </source>
</evidence>
<organism evidence="2 3">
    <name type="scientific">Corynebacterium lowii</name>
    <dbReference type="NCBI Taxonomy" id="1544413"/>
    <lineage>
        <taxon>Bacteria</taxon>
        <taxon>Bacillati</taxon>
        <taxon>Actinomycetota</taxon>
        <taxon>Actinomycetes</taxon>
        <taxon>Mycobacteriales</taxon>
        <taxon>Corynebacteriaceae</taxon>
        <taxon>Corynebacterium</taxon>
    </lineage>
</organism>
<dbReference type="STRING" id="1544413.Clow_00557"/>
<protein>
    <submittedName>
        <fullName evidence="2">Uncharacterized protein</fullName>
    </submittedName>
</protein>
<reference evidence="2 3" key="1">
    <citation type="submission" date="2015-10" db="EMBL/GenBank/DDBJ databases">
        <title>Corynebacteirum lowii and Corynebacterium oculi species nova, derived from human clinical disease and and emended description of Corynebacterium mastiditis.</title>
        <authorList>
            <person name="Bernard K."/>
            <person name="Pacheco A.L."/>
            <person name="Mcdougall C."/>
            <person name="Burtx T."/>
            <person name="Weibe D."/>
            <person name="Tyler S."/>
            <person name="Olson A.B."/>
            <person name="Cnockaert M."/>
            <person name="Eguchi H."/>
            <person name="Kuwahara T."/>
            <person name="Nakayama-Imaohji H."/>
            <person name="Boudewijins M."/>
            <person name="Van Hoecke F."/>
            <person name="Bernier A.-M."/>
            <person name="Vandamme P."/>
        </authorList>
    </citation>
    <scope>NUCLEOTIDE SEQUENCE [LARGE SCALE GENOMIC DNA]</scope>
    <source>
        <strain evidence="2 3">NML 130206</strain>
    </source>
</reference>
<accession>A0A0N8W0S3</accession>